<dbReference type="Proteomes" id="UP000186922">
    <property type="component" value="Unassembled WGS sequence"/>
</dbReference>
<gene>
    <name evidence="2" type="primary">RvY_01525-1</name>
    <name evidence="2" type="synonym">RvY_01525.1</name>
    <name evidence="2" type="ORF">RvY_01525</name>
</gene>
<evidence type="ECO:0000256" key="1">
    <source>
        <dbReference type="SAM" id="MobiDB-lite"/>
    </source>
</evidence>
<evidence type="ECO:0000313" key="3">
    <source>
        <dbReference type="Proteomes" id="UP000186922"/>
    </source>
</evidence>
<accession>A0A1D1UK43</accession>
<feature type="region of interest" description="Disordered" evidence="1">
    <location>
        <begin position="1"/>
        <end position="23"/>
    </location>
</feature>
<organism evidence="2 3">
    <name type="scientific">Ramazzottius varieornatus</name>
    <name type="common">Water bear</name>
    <name type="synonym">Tardigrade</name>
    <dbReference type="NCBI Taxonomy" id="947166"/>
    <lineage>
        <taxon>Eukaryota</taxon>
        <taxon>Metazoa</taxon>
        <taxon>Ecdysozoa</taxon>
        <taxon>Tardigrada</taxon>
        <taxon>Eutardigrada</taxon>
        <taxon>Parachela</taxon>
        <taxon>Hypsibioidea</taxon>
        <taxon>Ramazzottiidae</taxon>
        <taxon>Ramazzottius</taxon>
    </lineage>
</organism>
<sequence>MPPWSLKSLSSPKKGRIENDAIGSGDFLSRDYRLLRRSFNKRFINSCQIPIFRRRTLKQPLRGH</sequence>
<comment type="caution">
    <text evidence="2">The sequence shown here is derived from an EMBL/GenBank/DDBJ whole genome shotgun (WGS) entry which is preliminary data.</text>
</comment>
<dbReference type="AlphaFoldDB" id="A0A1D1UK43"/>
<dbReference type="EMBL" id="BDGG01000001">
    <property type="protein sequence ID" value="GAU88910.1"/>
    <property type="molecule type" value="Genomic_DNA"/>
</dbReference>
<evidence type="ECO:0000313" key="2">
    <source>
        <dbReference type="EMBL" id="GAU88910.1"/>
    </source>
</evidence>
<reference evidence="2 3" key="1">
    <citation type="journal article" date="2016" name="Nat. Commun.">
        <title>Extremotolerant tardigrade genome and improved radiotolerance of human cultured cells by tardigrade-unique protein.</title>
        <authorList>
            <person name="Hashimoto T."/>
            <person name="Horikawa D.D."/>
            <person name="Saito Y."/>
            <person name="Kuwahara H."/>
            <person name="Kozuka-Hata H."/>
            <person name="Shin-I T."/>
            <person name="Minakuchi Y."/>
            <person name="Ohishi K."/>
            <person name="Motoyama A."/>
            <person name="Aizu T."/>
            <person name="Enomoto A."/>
            <person name="Kondo K."/>
            <person name="Tanaka S."/>
            <person name="Hara Y."/>
            <person name="Koshikawa S."/>
            <person name="Sagara H."/>
            <person name="Miura T."/>
            <person name="Yokobori S."/>
            <person name="Miyagawa K."/>
            <person name="Suzuki Y."/>
            <person name="Kubo T."/>
            <person name="Oyama M."/>
            <person name="Kohara Y."/>
            <person name="Fujiyama A."/>
            <person name="Arakawa K."/>
            <person name="Katayama T."/>
            <person name="Toyoda A."/>
            <person name="Kunieda T."/>
        </authorList>
    </citation>
    <scope>NUCLEOTIDE SEQUENCE [LARGE SCALE GENOMIC DNA]</scope>
    <source>
        <strain evidence="2 3">YOKOZUNA-1</strain>
    </source>
</reference>
<proteinExistence type="predicted"/>
<protein>
    <submittedName>
        <fullName evidence="2">Uncharacterized protein</fullName>
    </submittedName>
</protein>
<name>A0A1D1UK43_RAMVA</name>
<keyword evidence="3" id="KW-1185">Reference proteome</keyword>
<feature type="compositionally biased region" description="Low complexity" evidence="1">
    <location>
        <begin position="1"/>
        <end position="12"/>
    </location>
</feature>